<evidence type="ECO:0000256" key="1">
    <source>
        <dbReference type="ARBA" id="ARBA00001946"/>
    </source>
</evidence>
<comment type="similarity">
    <text evidence="2">Belongs to the mandelate racemase/muconate lactonizing enzyme family.</text>
</comment>
<dbReference type="InterPro" id="IPR029065">
    <property type="entry name" value="Enolase_C-like"/>
</dbReference>
<organism evidence="7 8">
    <name type="scientific">Haloarcula saliterrae</name>
    <dbReference type="NCBI Taxonomy" id="2950534"/>
    <lineage>
        <taxon>Archaea</taxon>
        <taxon>Methanobacteriati</taxon>
        <taxon>Methanobacteriota</taxon>
        <taxon>Stenosarchaea group</taxon>
        <taxon>Halobacteria</taxon>
        <taxon>Halobacteriales</taxon>
        <taxon>Haloarculaceae</taxon>
        <taxon>Haloarcula</taxon>
    </lineage>
</organism>
<evidence type="ECO:0000313" key="8">
    <source>
        <dbReference type="Proteomes" id="UP001259659"/>
    </source>
</evidence>
<keyword evidence="3" id="KW-0479">Metal-binding</keyword>
<evidence type="ECO:0000256" key="4">
    <source>
        <dbReference type="ARBA" id="ARBA00022842"/>
    </source>
</evidence>
<dbReference type="PANTHER" id="PTHR48080:SF3">
    <property type="entry name" value="ENOLASE SUPERFAMILY MEMBER DDB_G0284701"/>
    <property type="match status" value="1"/>
</dbReference>
<proteinExistence type="inferred from homology"/>
<dbReference type="Gene3D" id="3.30.390.10">
    <property type="entry name" value="Enolase-like, N-terminal domain"/>
    <property type="match status" value="1"/>
</dbReference>
<evidence type="ECO:0000256" key="3">
    <source>
        <dbReference type="ARBA" id="ARBA00022723"/>
    </source>
</evidence>
<reference evidence="7 8" key="1">
    <citation type="submission" date="2022-06" db="EMBL/GenBank/DDBJ databases">
        <title>Haloarcula sp. a new haloarchaeum isolate from saline soil.</title>
        <authorList>
            <person name="Strakova D."/>
            <person name="Galisteo C."/>
            <person name="Sanchez-Porro C."/>
            <person name="Ventosa A."/>
        </authorList>
    </citation>
    <scope>NUCLEOTIDE SEQUENCE [LARGE SCALE GENOMIC DNA]</scope>
    <source>
        <strain evidence="7 8">S1CR25-12</strain>
    </source>
</reference>
<dbReference type="Pfam" id="PF02746">
    <property type="entry name" value="MR_MLE_N"/>
    <property type="match status" value="1"/>
</dbReference>
<comment type="caution">
    <text evidence="7">The sequence shown here is derived from an EMBL/GenBank/DDBJ whole genome shotgun (WGS) entry which is preliminary data.</text>
</comment>
<protein>
    <submittedName>
        <fullName evidence="7">Dipeptide epimerase</fullName>
    </submittedName>
</protein>
<accession>A0ABU2FCX0</accession>
<dbReference type="Proteomes" id="UP001259659">
    <property type="component" value="Unassembled WGS sequence"/>
</dbReference>
<keyword evidence="4" id="KW-0460">Magnesium</keyword>
<dbReference type="InterPro" id="IPR036849">
    <property type="entry name" value="Enolase-like_C_sf"/>
</dbReference>
<dbReference type="SFLD" id="SFLDF00010">
    <property type="entry name" value="dipeptide_epimerase"/>
    <property type="match status" value="1"/>
</dbReference>
<dbReference type="SFLD" id="SFLDG00180">
    <property type="entry name" value="muconate_cycloisomerase"/>
    <property type="match status" value="2"/>
</dbReference>
<evidence type="ECO:0000313" key="7">
    <source>
        <dbReference type="EMBL" id="MDS0259675.1"/>
    </source>
</evidence>
<gene>
    <name evidence="7" type="ORF">NDI56_09755</name>
</gene>
<evidence type="ECO:0000259" key="6">
    <source>
        <dbReference type="SMART" id="SM00922"/>
    </source>
</evidence>
<dbReference type="SMART" id="SM00922">
    <property type="entry name" value="MR_MLE"/>
    <property type="match status" value="1"/>
</dbReference>
<dbReference type="InterPro" id="IPR018110">
    <property type="entry name" value="Mandel_Rmase/mucon_lact_enz_CS"/>
</dbReference>
<sequence>MNWTVERHDLPLSTPFGIARGTAETSETVVVELTHEDITGYGAATPSSYYDETAESVAGALPALLETVDEVGDPHAGQRIERLLHEEAPDRPAARSAVSIAVADLAARALGVPLYRQWGLDPERVPPTTYTVGIDPPAEMARKARAAAEAGFSILKLKLGTDGDRARFEAVREAVPDAELRVDANAAWEADEAVEKSGWLEAGGVTMLEQPVAADDIAGLRRVADVTAMPVCADEACRTATDVPRLADACSVVNVKLVKCGGLRAARRLVHTADAHRLSTMVGCMVESNASLAAAVHLAPLVDYADLDGALLLAADPFDGVALDDERFDLRAVATGTGARRA</sequence>
<dbReference type="CDD" id="cd03319">
    <property type="entry name" value="L-Ala-DL-Glu_epimerase"/>
    <property type="match status" value="1"/>
</dbReference>
<dbReference type="SUPFAM" id="SSF54826">
    <property type="entry name" value="Enolase N-terminal domain-like"/>
    <property type="match status" value="1"/>
</dbReference>
<dbReference type="SUPFAM" id="SSF51604">
    <property type="entry name" value="Enolase C-terminal domain-like"/>
    <property type="match status" value="1"/>
</dbReference>
<dbReference type="InterPro" id="IPR013341">
    <property type="entry name" value="Mandelate_racemase_N_dom"/>
</dbReference>
<comment type="cofactor">
    <cofactor evidence="1">
        <name>Mg(2+)</name>
        <dbReference type="ChEBI" id="CHEBI:18420"/>
    </cofactor>
</comment>
<feature type="domain" description="Mandelate racemase/muconate lactonizing enzyme C-terminal" evidence="6">
    <location>
        <begin position="137"/>
        <end position="230"/>
    </location>
</feature>
<dbReference type="PANTHER" id="PTHR48080">
    <property type="entry name" value="D-GALACTONATE DEHYDRATASE-RELATED"/>
    <property type="match status" value="1"/>
</dbReference>
<dbReference type="InterPro" id="IPR029017">
    <property type="entry name" value="Enolase-like_N"/>
</dbReference>
<dbReference type="InterPro" id="IPR034593">
    <property type="entry name" value="DgoD-like"/>
</dbReference>
<dbReference type="RefSeq" id="WP_310919298.1">
    <property type="nucleotide sequence ID" value="NZ_JAMQON010000002.1"/>
</dbReference>
<dbReference type="EMBL" id="JAMQON010000002">
    <property type="protein sequence ID" value="MDS0259675.1"/>
    <property type="molecule type" value="Genomic_DNA"/>
</dbReference>
<evidence type="ECO:0000256" key="2">
    <source>
        <dbReference type="ARBA" id="ARBA00008031"/>
    </source>
</evidence>
<evidence type="ECO:0000256" key="5">
    <source>
        <dbReference type="ARBA" id="ARBA00023235"/>
    </source>
</evidence>
<keyword evidence="5" id="KW-0413">Isomerase</keyword>
<dbReference type="SFLD" id="SFLDF00009">
    <property type="entry name" value="o-succinylbenzoate_synthase"/>
    <property type="match status" value="1"/>
</dbReference>
<dbReference type="SFLD" id="SFLDS00001">
    <property type="entry name" value="Enolase"/>
    <property type="match status" value="2"/>
</dbReference>
<name>A0ABU2FCX0_9EURY</name>
<dbReference type="Pfam" id="PF13378">
    <property type="entry name" value="MR_MLE_C"/>
    <property type="match status" value="1"/>
</dbReference>
<dbReference type="PROSITE" id="PS00909">
    <property type="entry name" value="MR_MLE_2"/>
    <property type="match status" value="1"/>
</dbReference>
<dbReference type="InterPro" id="IPR034603">
    <property type="entry name" value="Dipeptide_epimerase"/>
</dbReference>
<keyword evidence="8" id="KW-1185">Reference proteome</keyword>
<dbReference type="InterPro" id="IPR013342">
    <property type="entry name" value="Mandelate_racemase_C"/>
</dbReference>
<dbReference type="Gene3D" id="3.20.20.120">
    <property type="entry name" value="Enolase-like C-terminal domain"/>
    <property type="match status" value="1"/>
</dbReference>